<proteinExistence type="predicted"/>
<keyword evidence="2" id="KW-1185">Reference proteome</keyword>
<evidence type="ECO:0000313" key="2">
    <source>
        <dbReference type="Proteomes" id="UP000502608"/>
    </source>
</evidence>
<accession>A0A6G9QHS0</accession>
<protein>
    <submittedName>
        <fullName evidence="1">Uncharacterized protein</fullName>
    </submittedName>
</protein>
<dbReference type="RefSeq" id="WP_167676185.1">
    <property type="nucleotide sequence ID" value="NZ_CP050313.1"/>
</dbReference>
<dbReference type="Proteomes" id="UP000502608">
    <property type="component" value="Chromosome"/>
</dbReference>
<dbReference type="EMBL" id="CP050313">
    <property type="protein sequence ID" value="QIR13948.1"/>
    <property type="molecule type" value="Genomic_DNA"/>
</dbReference>
<dbReference type="KEGG" id="saes:HBH39_05080"/>
<name>A0A6G9QHS0_9GAMM</name>
<dbReference type="AlphaFoldDB" id="A0A6G9QHS0"/>
<evidence type="ECO:0000313" key="1">
    <source>
        <dbReference type="EMBL" id="QIR13948.1"/>
    </source>
</evidence>
<organism evidence="1 2">
    <name type="scientific">Shewanella aestuarii</name>
    <dbReference type="NCBI Taxonomy" id="1028752"/>
    <lineage>
        <taxon>Bacteria</taxon>
        <taxon>Pseudomonadati</taxon>
        <taxon>Pseudomonadota</taxon>
        <taxon>Gammaproteobacteria</taxon>
        <taxon>Alteromonadales</taxon>
        <taxon>Shewanellaceae</taxon>
        <taxon>Shewanella</taxon>
    </lineage>
</organism>
<sequence>MKILSDTALTATTKKNQHENLSNTNNDVLYDFGHDILAPIVNSFIHYIVKKAPEKATFLFLGRDGFMLSQGFDLYLQQSQNPKKIKSHYIYANRILANQLTTKALNSELISYLNSQFKSEGIWGLVTVFGLNNTNFSRALEKWLAQNNLTKHTFIDNSISKELITNRQITKLFENDITEIAHNVKAYLTSYLPKSKDESVILIDIGWRGTIYKQLSAIFPQINQCYLMAYLGDKHNNIDAMVSRYNEYNGYINLLIEYRDLIEYFLSEPVSNIIKIDNKLTPIYLHSNNENNHNIERESVQKGILAYCKADCLKHPNPQLAITSLERFFNCTPKVFHKAISNIHVDINIQGESNLTILDILPSTSNISQPAKEKDYQSMIYGFLQLMQKLKDKPEIVIYGSGSGAEFVLPHINNHKIYIVDINKKIHGNKIRNIPISGFEVFNIFSGTVFVTVLGRKNQIKEKLLSFDVELIFLEDYL</sequence>
<gene>
    <name evidence="1" type="ORF">HBH39_05080</name>
</gene>
<reference evidence="1 2" key="1">
    <citation type="submission" date="2020-03" db="EMBL/GenBank/DDBJ databases">
        <title>Complete genome sequence of Shewanella sp.</title>
        <authorList>
            <person name="Kim Y.-S."/>
            <person name="Kim S.-J."/>
            <person name="Jung H.-K."/>
            <person name="Kim K.-H."/>
        </authorList>
    </citation>
    <scope>NUCLEOTIDE SEQUENCE [LARGE SCALE GENOMIC DNA]</scope>
    <source>
        <strain evidence="1 2">PN3F2</strain>
    </source>
</reference>